<protein>
    <submittedName>
        <fullName evidence="2">Uncharacterized protein</fullName>
    </submittedName>
</protein>
<feature type="region of interest" description="Disordered" evidence="1">
    <location>
        <begin position="36"/>
        <end position="114"/>
    </location>
</feature>
<reference evidence="2" key="1">
    <citation type="submission" date="2014-09" db="EMBL/GenBank/DDBJ databases">
        <authorList>
            <person name="Magalhaes I.L.F."/>
            <person name="Oliveira U."/>
            <person name="Santos F.R."/>
            <person name="Vidigal T.H.D.A."/>
            <person name="Brescovit A.D."/>
            <person name="Santos A.J."/>
        </authorList>
    </citation>
    <scope>NUCLEOTIDE SEQUENCE</scope>
    <source>
        <tissue evidence="2">Shoot tissue taken approximately 20 cm above the soil surface</tissue>
    </source>
</reference>
<dbReference type="AlphaFoldDB" id="A0A0A9D3Z4"/>
<evidence type="ECO:0000256" key="1">
    <source>
        <dbReference type="SAM" id="MobiDB-lite"/>
    </source>
</evidence>
<proteinExistence type="predicted"/>
<feature type="compositionally biased region" description="Basic residues" evidence="1">
    <location>
        <begin position="103"/>
        <end position="114"/>
    </location>
</feature>
<sequence length="114" mass="13238">MTPAAPRRSFFSSYKLGTPATKLRFCPYPCSLPCSSLPNRRHRAQNRHRGRVFSNQSVVPGAPRRRPEHVHGVAFTRRPPEHHRHVLPSPATTEARRATSSQRRQRSRRRLWLL</sequence>
<organism evidence="2">
    <name type="scientific">Arundo donax</name>
    <name type="common">Giant reed</name>
    <name type="synonym">Donax arundinaceus</name>
    <dbReference type="NCBI Taxonomy" id="35708"/>
    <lineage>
        <taxon>Eukaryota</taxon>
        <taxon>Viridiplantae</taxon>
        <taxon>Streptophyta</taxon>
        <taxon>Embryophyta</taxon>
        <taxon>Tracheophyta</taxon>
        <taxon>Spermatophyta</taxon>
        <taxon>Magnoliopsida</taxon>
        <taxon>Liliopsida</taxon>
        <taxon>Poales</taxon>
        <taxon>Poaceae</taxon>
        <taxon>PACMAD clade</taxon>
        <taxon>Arundinoideae</taxon>
        <taxon>Arundineae</taxon>
        <taxon>Arundo</taxon>
    </lineage>
</organism>
<reference evidence="2" key="2">
    <citation type="journal article" date="2015" name="Data Brief">
        <title>Shoot transcriptome of the giant reed, Arundo donax.</title>
        <authorList>
            <person name="Barrero R.A."/>
            <person name="Guerrero F.D."/>
            <person name="Moolhuijzen P."/>
            <person name="Goolsby J.A."/>
            <person name="Tidwell J."/>
            <person name="Bellgard S.E."/>
            <person name="Bellgard M.I."/>
        </authorList>
    </citation>
    <scope>NUCLEOTIDE SEQUENCE</scope>
    <source>
        <tissue evidence="2">Shoot tissue taken approximately 20 cm above the soil surface</tissue>
    </source>
</reference>
<accession>A0A0A9D3Z4</accession>
<evidence type="ECO:0000313" key="2">
    <source>
        <dbReference type="EMBL" id="JAD80370.1"/>
    </source>
</evidence>
<dbReference type="EMBL" id="GBRH01217525">
    <property type="protein sequence ID" value="JAD80370.1"/>
    <property type="molecule type" value="Transcribed_RNA"/>
</dbReference>
<name>A0A0A9D3Z4_ARUDO</name>
<feature type="compositionally biased region" description="Basic residues" evidence="1">
    <location>
        <begin position="39"/>
        <end position="51"/>
    </location>
</feature>